<dbReference type="PANTHER" id="PTHR30383:SF5">
    <property type="entry name" value="SGNH HYDROLASE-TYPE ESTERASE DOMAIN-CONTAINING PROTEIN"/>
    <property type="match status" value="1"/>
</dbReference>
<dbReference type="Proteomes" id="UP000190367">
    <property type="component" value="Unassembled WGS sequence"/>
</dbReference>
<dbReference type="InterPro" id="IPR051532">
    <property type="entry name" value="Ester_Hydrolysis_Enzymes"/>
</dbReference>
<dbReference type="InterPro" id="IPR026444">
    <property type="entry name" value="Secre_tail"/>
</dbReference>
<dbReference type="GO" id="GO:0004622">
    <property type="term" value="F:phosphatidylcholine lysophospholipase activity"/>
    <property type="evidence" value="ECO:0007669"/>
    <property type="project" value="TreeGrafter"/>
</dbReference>
<dbReference type="InterPro" id="IPR013783">
    <property type="entry name" value="Ig-like_fold"/>
</dbReference>
<name>A0A1T4RMU9_9BACT</name>
<feature type="chain" id="PRO_5012233626" evidence="1">
    <location>
        <begin position="24"/>
        <end position="657"/>
    </location>
</feature>
<dbReference type="EMBL" id="FUWZ01000002">
    <property type="protein sequence ID" value="SKA17263.1"/>
    <property type="molecule type" value="Genomic_DNA"/>
</dbReference>
<keyword evidence="1" id="KW-0732">Signal</keyword>
<organism evidence="4 5">
    <name type="scientific">Chitinophaga eiseniae</name>
    <dbReference type="NCBI Taxonomy" id="634771"/>
    <lineage>
        <taxon>Bacteria</taxon>
        <taxon>Pseudomonadati</taxon>
        <taxon>Bacteroidota</taxon>
        <taxon>Chitinophagia</taxon>
        <taxon>Chitinophagales</taxon>
        <taxon>Chitinophagaceae</taxon>
        <taxon>Chitinophaga</taxon>
    </lineage>
</organism>
<dbReference type="PANTHER" id="PTHR30383">
    <property type="entry name" value="THIOESTERASE 1/PROTEASE 1/LYSOPHOSPHOLIPASE L1"/>
    <property type="match status" value="1"/>
</dbReference>
<feature type="signal peptide" evidence="1">
    <location>
        <begin position="1"/>
        <end position="23"/>
    </location>
</feature>
<dbReference type="Gene3D" id="3.40.50.1110">
    <property type="entry name" value="SGNH hydrolase"/>
    <property type="match status" value="2"/>
</dbReference>
<reference evidence="5" key="1">
    <citation type="submission" date="2017-02" db="EMBL/GenBank/DDBJ databases">
        <authorList>
            <person name="Varghese N."/>
            <person name="Submissions S."/>
        </authorList>
    </citation>
    <scope>NUCLEOTIDE SEQUENCE [LARGE SCALE GENOMIC DNA]</scope>
    <source>
        <strain evidence="5">DSM 22224</strain>
    </source>
</reference>
<protein>
    <submittedName>
        <fullName evidence="4">Por secretion system C-terminal sorting domain-containing protein</fullName>
    </submittedName>
</protein>
<dbReference type="InterPro" id="IPR013830">
    <property type="entry name" value="SGNH_hydro"/>
</dbReference>
<evidence type="ECO:0000259" key="2">
    <source>
        <dbReference type="Pfam" id="PF13472"/>
    </source>
</evidence>
<dbReference type="CDD" id="cd00229">
    <property type="entry name" value="SGNH_hydrolase"/>
    <property type="match status" value="2"/>
</dbReference>
<keyword evidence="5" id="KW-1185">Reference proteome</keyword>
<dbReference type="Pfam" id="PF18962">
    <property type="entry name" value="Por_Secre_tail"/>
    <property type="match status" value="1"/>
</dbReference>
<accession>A0A1T4RMU9</accession>
<dbReference type="STRING" id="634771.SAMN04488128_1021318"/>
<proteinExistence type="predicted"/>
<dbReference type="RefSeq" id="WP_078669793.1">
    <property type="nucleotide sequence ID" value="NZ_FUWZ01000002.1"/>
</dbReference>
<feature type="domain" description="Secretion system C-terminal sorting" evidence="3">
    <location>
        <begin position="587"/>
        <end position="655"/>
    </location>
</feature>
<dbReference type="Pfam" id="PF13472">
    <property type="entry name" value="Lipase_GDSL_2"/>
    <property type="match status" value="1"/>
</dbReference>
<evidence type="ECO:0000313" key="4">
    <source>
        <dbReference type="EMBL" id="SKA17263.1"/>
    </source>
</evidence>
<evidence type="ECO:0000313" key="5">
    <source>
        <dbReference type="Proteomes" id="UP000190367"/>
    </source>
</evidence>
<feature type="domain" description="SGNH hydrolase-type esterase" evidence="2">
    <location>
        <begin position="352"/>
        <end position="538"/>
    </location>
</feature>
<sequence>MKQLCYLYLLTFFSLLPFSGSYSQTCTNPLKIVVLGSSTAWGNGVPVRDSAWTFRYRRYLKATHHPSDTVIILAKGGNTTHTIQANGTPSYTVSGNTFAVDTTCNITRAIALSPDAIIINIPNEDEARNFPMTVQVANLKALARQAALYNIPLWITTTQPRGNLGLAAGTRLTQMKDSIITYFGSKAIDFWTGLADSRGYILPAYNSGDDALLNSAGQRILFDRVVTKQLPQALCTTAPAPPFRLSAFTVATAGQRLQLSWSTIEENSTVKFVIERSIDTISWMAIGNVNAAGSASTQRNYQFTDTTAALNQQYYYRLNMEATLNRHYYSSVAGGKVVYVPGSCNKPLRIVVLGSSTAWGNGLPNRDSAWVMRYNRYLKQQHNSADSIILMAFGSNTTQAIMPTGTPPYTVSGITYSVDTAHNITKAIALQADAIIINMPSNDEARNFPLSKQTANYLALKQEAALHHVPLWVATTQPRGNLGYAAALRLAQMKDTINLYFGDKAIDFWNGLAQPNGYILPEYNSGDDVHFNAAGHRILFQRVVDKYIPSVVCPDTAAAAAPMLMAAPQTAYAMTGHIAAGSHPLAVFPNPATSYVVIPPVNNAPFVLEVFNAAGNRILSERRAGRTTLSVNGWAPGVYIIRLISGTEKYQHRLIKI</sequence>
<dbReference type="Gene3D" id="2.60.40.10">
    <property type="entry name" value="Immunoglobulins"/>
    <property type="match status" value="1"/>
</dbReference>
<dbReference type="InterPro" id="IPR036514">
    <property type="entry name" value="SGNH_hydro_sf"/>
</dbReference>
<dbReference type="OrthoDB" id="9786188at2"/>
<dbReference type="SUPFAM" id="SSF52266">
    <property type="entry name" value="SGNH hydrolase"/>
    <property type="match status" value="2"/>
</dbReference>
<dbReference type="NCBIfam" id="TIGR04183">
    <property type="entry name" value="Por_Secre_tail"/>
    <property type="match status" value="1"/>
</dbReference>
<gene>
    <name evidence="4" type="ORF">SAMN04488128_1021318</name>
</gene>
<dbReference type="AlphaFoldDB" id="A0A1T4RMU9"/>
<evidence type="ECO:0000259" key="3">
    <source>
        <dbReference type="Pfam" id="PF18962"/>
    </source>
</evidence>
<evidence type="ECO:0000256" key="1">
    <source>
        <dbReference type="SAM" id="SignalP"/>
    </source>
</evidence>